<evidence type="ECO:0000313" key="12">
    <source>
        <dbReference type="EMBL" id="MBA0088776.1"/>
    </source>
</evidence>
<keyword evidence="7" id="KW-0653">Protein transport</keyword>
<evidence type="ECO:0000256" key="10">
    <source>
        <dbReference type="ARBA" id="ARBA00023136"/>
    </source>
</evidence>
<keyword evidence="8 11" id="KW-1133">Transmembrane helix</keyword>
<dbReference type="EMBL" id="JACDQQ010002670">
    <property type="protein sequence ID" value="MBA0088776.1"/>
    <property type="molecule type" value="Genomic_DNA"/>
</dbReference>
<comment type="similarity">
    <text evidence="2">Belongs to the YajC family.</text>
</comment>
<protein>
    <recommendedName>
        <fullName evidence="3">Sec translocon accessory complex subunit YajC</fullName>
    </recommendedName>
</protein>
<evidence type="ECO:0000256" key="6">
    <source>
        <dbReference type="ARBA" id="ARBA00022692"/>
    </source>
</evidence>
<keyword evidence="5" id="KW-1003">Cell membrane</keyword>
<reference evidence="12" key="1">
    <citation type="submission" date="2020-06" db="EMBL/GenBank/DDBJ databases">
        <title>Legume-microbial interactions unlock mineral nutrients during tropical forest succession.</title>
        <authorList>
            <person name="Epihov D.Z."/>
        </authorList>
    </citation>
    <scope>NUCLEOTIDE SEQUENCE [LARGE SCALE GENOMIC DNA]</scope>
    <source>
        <strain evidence="12">Pan2503</strain>
    </source>
</reference>
<keyword evidence="6 11" id="KW-0812">Transmembrane</keyword>
<dbReference type="InterPro" id="IPR003849">
    <property type="entry name" value="Preprotein_translocase_YajC"/>
</dbReference>
<organism evidence="12 13">
    <name type="scientific">Candidatus Acidiferrum panamense</name>
    <dbReference type="NCBI Taxonomy" id="2741543"/>
    <lineage>
        <taxon>Bacteria</taxon>
        <taxon>Pseudomonadati</taxon>
        <taxon>Acidobacteriota</taxon>
        <taxon>Terriglobia</taxon>
        <taxon>Candidatus Acidiferrales</taxon>
        <taxon>Candidatus Acidiferrum</taxon>
    </lineage>
</organism>
<accession>A0A7V8NWN1</accession>
<evidence type="ECO:0000256" key="1">
    <source>
        <dbReference type="ARBA" id="ARBA00004162"/>
    </source>
</evidence>
<evidence type="ECO:0000256" key="2">
    <source>
        <dbReference type="ARBA" id="ARBA00006742"/>
    </source>
</evidence>
<dbReference type="PANTHER" id="PTHR33909">
    <property type="entry name" value="SEC TRANSLOCON ACCESSORY COMPLEX SUBUNIT YAJC"/>
    <property type="match status" value="1"/>
</dbReference>
<evidence type="ECO:0000313" key="13">
    <source>
        <dbReference type="Proteomes" id="UP000567293"/>
    </source>
</evidence>
<evidence type="ECO:0000256" key="4">
    <source>
        <dbReference type="ARBA" id="ARBA00022448"/>
    </source>
</evidence>
<evidence type="ECO:0000256" key="5">
    <source>
        <dbReference type="ARBA" id="ARBA00022475"/>
    </source>
</evidence>
<sequence length="101" mass="10759">MTAAILQASGGFGTFLVPLALMFGIMYLMVILPQQRQRKKTQAMLTALKTGDKVITGSGIYGTISGLDGDSVIMKISSEPQVKIRIARAAIAQVETSQDAK</sequence>
<evidence type="ECO:0000256" key="9">
    <source>
        <dbReference type="ARBA" id="ARBA00023010"/>
    </source>
</evidence>
<keyword evidence="13" id="KW-1185">Reference proteome</keyword>
<dbReference type="GO" id="GO:0015031">
    <property type="term" value="P:protein transport"/>
    <property type="evidence" value="ECO:0007669"/>
    <property type="project" value="UniProtKB-KW"/>
</dbReference>
<evidence type="ECO:0000256" key="11">
    <source>
        <dbReference type="SAM" id="Phobius"/>
    </source>
</evidence>
<gene>
    <name evidence="12" type="primary">yajC</name>
    <name evidence="12" type="ORF">HRJ53_27615</name>
</gene>
<dbReference type="PRINTS" id="PR01853">
    <property type="entry name" value="YAJCTRNLCASE"/>
</dbReference>
<dbReference type="PANTHER" id="PTHR33909:SF1">
    <property type="entry name" value="SEC TRANSLOCON ACCESSORY COMPLEX SUBUNIT YAJC"/>
    <property type="match status" value="1"/>
</dbReference>
<dbReference type="NCBIfam" id="TIGR00739">
    <property type="entry name" value="yajC"/>
    <property type="match status" value="1"/>
</dbReference>
<comment type="caution">
    <text evidence="12">The sequence shown here is derived from an EMBL/GenBank/DDBJ whole genome shotgun (WGS) entry which is preliminary data.</text>
</comment>
<dbReference type="Proteomes" id="UP000567293">
    <property type="component" value="Unassembled WGS sequence"/>
</dbReference>
<feature type="transmembrane region" description="Helical" evidence="11">
    <location>
        <begin position="12"/>
        <end position="32"/>
    </location>
</feature>
<evidence type="ECO:0000256" key="3">
    <source>
        <dbReference type="ARBA" id="ARBA00014962"/>
    </source>
</evidence>
<dbReference type="GO" id="GO:0005886">
    <property type="term" value="C:plasma membrane"/>
    <property type="evidence" value="ECO:0007669"/>
    <property type="project" value="UniProtKB-SubCell"/>
</dbReference>
<evidence type="ECO:0000256" key="8">
    <source>
        <dbReference type="ARBA" id="ARBA00022989"/>
    </source>
</evidence>
<keyword evidence="10 11" id="KW-0472">Membrane</keyword>
<dbReference type="Pfam" id="PF02699">
    <property type="entry name" value="YajC"/>
    <property type="match status" value="1"/>
</dbReference>
<comment type="subcellular location">
    <subcellularLocation>
        <location evidence="1">Cell membrane</location>
        <topology evidence="1">Single-pass membrane protein</topology>
    </subcellularLocation>
</comment>
<keyword evidence="4" id="KW-0813">Transport</keyword>
<dbReference type="AlphaFoldDB" id="A0A7V8NWN1"/>
<dbReference type="SMART" id="SM01323">
    <property type="entry name" value="YajC"/>
    <property type="match status" value="1"/>
</dbReference>
<name>A0A7V8NWN1_9BACT</name>
<keyword evidence="9" id="KW-0811">Translocation</keyword>
<evidence type="ECO:0000256" key="7">
    <source>
        <dbReference type="ARBA" id="ARBA00022927"/>
    </source>
</evidence>
<proteinExistence type="inferred from homology"/>